<name>A0A3S3PAV1_9ACAR</name>
<evidence type="ECO:0000256" key="4">
    <source>
        <dbReference type="ARBA" id="ARBA00022989"/>
    </source>
</evidence>
<gene>
    <name evidence="11" type="ORF">B4U79_10445</name>
</gene>
<keyword evidence="8" id="KW-0807">Transducer</keyword>
<dbReference type="OrthoDB" id="10037617at2759"/>
<evidence type="ECO:0000256" key="6">
    <source>
        <dbReference type="ARBA" id="ARBA00023136"/>
    </source>
</evidence>
<comment type="subcellular location">
    <subcellularLocation>
        <location evidence="1">Membrane</location>
        <topology evidence="1">Multi-pass membrane protein</topology>
    </subcellularLocation>
</comment>
<keyword evidence="7 11" id="KW-0675">Receptor</keyword>
<evidence type="ECO:0000256" key="7">
    <source>
        <dbReference type="ARBA" id="ARBA00023170"/>
    </source>
</evidence>
<dbReference type="GO" id="GO:0005886">
    <property type="term" value="C:plasma membrane"/>
    <property type="evidence" value="ECO:0007669"/>
    <property type="project" value="TreeGrafter"/>
</dbReference>
<dbReference type="InterPro" id="IPR000276">
    <property type="entry name" value="GPCR_Rhodpsn"/>
</dbReference>
<dbReference type="PANTHER" id="PTHR24238:SF75">
    <property type="entry name" value="CHOLECYSTOKININ-LIKE RECEPTOR AT 17D1-RELATED"/>
    <property type="match status" value="1"/>
</dbReference>
<evidence type="ECO:0000313" key="12">
    <source>
        <dbReference type="Proteomes" id="UP000285301"/>
    </source>
</evidence>
<reference evidence="11 12" key="1">
    <citation type="journal article" date="2018" name="Gigascience">
        <title>Genomes of trombidid mites reveal novel predicted allergens and laterally-transferred genes associated with secondary metabolism.</title>
        <authorList>
            <person name="Dong X."/>
            <person name="Chaisiri K."/>
            <person name="Xia D."/>
            <person name="Armstrong S.D."/>
            <person name="Fang Y."/>
            <person name="Donnelly M.J."/>
            <person name="Kadowaki T."/>
            <person name="McGarry J.W."/>
            <person name="Darby A.C."/>
            <person name="Makepeace B.L."/>
        </authorList>
    </citation>
    <scope>NUCLEOTIDE SEQUENCE [LARGE SCALE GENOMIC DNA]</scope>
    <source>
        <strain evidence="11">UoL-WK</strain>
    </source>
</reference>
<dbReference type="Proteomes" id="UP000285301">
    <property type="component" value="Unassembled WGS sequence"/>
</dbReference>
<sequence>MESVSNHSLDLNIHFSINESDENNGSENETSAASVANVSSIMNNWREETRISIEQIATMVVPYSLIFFTAVVGNGLVVIVIIMNRRMRTKTNAFLLNLSISNFLLGVFCMPFTLIGLLMKEFIFGPLLCRLIPYLQ</sequence>
<dbReference type="PANTHER" id="PTHR24238">
    <property type="entry name" value="G-PROTEIN COUPLED RECEPTOR"/>
    <property type="match status" value="1"/>
</dbReference>
<dbReference type="Pfam" id="PF00001">
    <property type="entry name" value="7tm_1"/>
    <property type="match status" value="1"/>
</dbReference>
<evidence type="ECO:0000259" key="10">
    <source>
        <dbReference type="PROSITE" id="PS50262"/>
    </source>
</evidence>
<keyword evidence="4 9" id="KW-1133">Transmembrane helix</keyword>
<evidence type="ECO:0000313" key="11">
    <source>
        <dbReference type="EMBL" id="RWS08799.1"/>
    </source>
</evidence>
<dbReference type="PRINTS" id="PR00237">
    <property type="entry name" value="GPCRRHODOPSN"/>
</dbReference>
<dbReference type="AlphaFoldDB" id="A0A3S3PAV1"/>
<feature type="non-terminal residue" evidence="11">
    <location>
        <position position="136"/>
    </location>
</feature>
<dbReference type="GO" id="GO:0008188">
    <property type="term" value="F:neuropeptide receptor activity"/>
    <property type="evidence" value="ECO:0007669"/>
    <property type="project" value="TreeGrafter"/>
</dbReference>
<keyword evidence="6 9" id="KW-0472">Membrane</keyword>
<keyword evidence="12" id="KW-1185">Reference proteome</keyword>
<keyword evidence="5" id="KW-0297">G-protein coupled receptor</keyword>
<keyword evidence="3 9" id="KW-0812">Transmembrane</keyword>
<feature type="transmembrane region" description="Helical" evidence="9">
    <location>
        <begin position="60"/>
        <end position="82"/>
    </location>
</feature>
<proteinExistence type="inferred from homology"/>
<feature type="domain" description="G-protein coupled receptors family 1 profile" evidence="10">
    <location>
        <begin position="73"/>
        <end position="136"/>
    </location>
</feature>
<evidence type="ECO:0000256" key="3">
    <source>
        <dbReference type="ARBA" id="ARBA00022692"/>
    </source>
</evidence>
<feature type="transmembrane region" description="Helical" evidence="9">
    <location>
        <begin position="94"/>
        <end position="118"/>
    </location>
</feature>
<organism evidence="11 12">
    <name type="scientific">Dinothrombium tinctorium</name>
    <dbReference type="NCBI Taxonomy" id="1965070"/>
    <lineage>
        <taxon>Eukaryota</taxon>
        <taxon>Metazoa</taxon>
        <taxon>Ecdysozoa</taxon>
        <taxon>Arthropoda</taxon>
        <taxon>Chelicerata</taxon>
        <taxon>Arachnida</taxon>
        <taxon>Acari</taxon>
        <taxon>Acariformes</taxon>
        <taxon>Trombidiformes</taxon>
        <taxon>Prostigmata</taxon>
        <taxon>Anystina</taxon>
        <taxon>Parasitengona</taxon>
        <taxon>Trombidioidea</taxon>
        <taxon>Trombidiidae</taxon>
        <taxon>Dinothrombium</taxon>
    </lineage>
</organism>
<dbReference type="SUPFAM" id="SSF81321">
    <property type="entry name" value="Family A G protein-coupled receptor-like"/>
    <property type="match status" value="1"/>
</dbReference>
<evidence type="ECO:0000256" key="9">
    <source>
        <dbReference type="SAM" id="Phobius"/>
    </source>
</evidence>
<evidence type="ECO:0000256" key="1">
    <source>
        <dbReference type="ARBA" id="ARBA00004141"/>
    </source>
</evidence>
<accession>A0A3S3PAV1</accession>
<dbReference type="PROSITE" id="PS50262">
    <property type="entry name" value="G_PROTEIN_RECEP_F1_2"/>
    <property type="match status" value="1"/>
</dbReference>
<comment type="similarity">
    <text evidence="2">Belongs to the G-protein coupled receptor 1 family.</text>
</comment>
<dbReference type="Gene3D" id="1.20.1070.10">
    <property type="entry name" value="Rhodopsin 7-helix transmembrane proteins"/>
    <property type="match status" value="1"/>
</dbReference>
<protein>
    <submittedName>
        <fullName evidence="11">Gastrin/cholecystokinin type B receptor-like protein</fullName>
    </submittedName>
</protein>
<dbReference type="EMBL" id="NCKU01002781">
    <property type="protein sequence ID" value="RWS08799.1"/>
    <property type="molecule type" value="Genomic_DNA"/>
</dbReference>
<evidence type="ECO:0000256" key="5">
    <source>
        <dbReference type="ARBA" id="ARBA00023040"/>
    </source>
</evidence>
<dbReference type="InterPro" id="IPR017452">
    <property type="entry name" value="GPCR_Rhodpsn_7TM"/>
</dbReference>
<evidence type="ECO:0000256" key="8">
    <source>
        <dbReference type="ARBA" id="ARBA00023224"/>
    </source>
</evidence>
<evidence type="ECO:0000256" key="2">
    <source>
        <dbReference type="ARBA" id="ARBA00010663"/>
    </source>
</evidence>
<dbReference type="STRING" id="1965070.A0A3S3PAV1"/>
<comment type="caution">
    <text evidence="11">The sequence shown here is derived from an EMBL/GenBank/DDBJ whole genome shotgun (WGS) entry which is preliminary data.</text>
</comment>